<evidence type="ECO:0000313" key="2">
    <source>
        <dbReference type="EMBL" id="KAH9301013.1"/>
    </source>
</evidence>
<name>A0AA38FG34_TAXCH</name>
<dbReference type="OMA" id="DIMLYAK"/>
<feature type="non-terminal residue" evidence="2">
    <location>
        <position position="1"/>
    </location>
</feature>
<proteinExistence type="predicted"/>
<sequence>MTEQQQHVFPWLNTLVTQPFYAFHALAFFSYVVLRHSASQWLSLEFSHHLLRREIQALLTFGVLVAIKMVKSETWESFIADIMLYAKGFLIMLASILDRRLAVWYVVVFIVIFLLCQQPPYSGQ</sequence>
<feature type="transmembrane region" description="Helical" evidence="1">
    <location>
        <begin position="102"/>
        <end position="121"/>
    </location>
</feature>
<gene>
    <name evidence="2" type="ORF">KI387_012596</name>
</gene>
<keyword evidence="1" id="KW-0472">Membrane</keyword>
<evidence type="ECO:0000313" key="3">
    <source>
        <dbReference type="Proteomes" id="UP000824469"/>
    </source>
</evidence>
<feature type="transmembrane region" description="Helical" evidence="1">
    <location>
        <begin position="78"/>
        <end position="97"/>
    </location>
</feature>
<dbReference type="EMBL" id="JAHRHJ020000009">
    <property type="protein sequence ID" value="KAH9301013.1"/>
    <property type="molecule type" value="Genomic_DNA"/>
</dbReference>
<dbReference type="Proteomes" id="UP000824469">
    <property type="component" value="Unassembled WGS sequence"/>
</dbReference>
<keyword evidence="1" id="KW-0812">Transmembrane</keyword>
<keyword evidence="1" id="KW-1133">Transmembrane helix</keyword>
<protein>
    <submittedName>
        <fullName evidence="2">Uncharacterized protein</fullName>
    </submittedName>
</protein>
<feature type="transmembrane region" description="Helical" evidence="1">
    <location>
        <begin position="15"/>
        <end position="34"/>
    </location>
</feature>
<evidence type="ECO:0000256" key="1">
    <source>
        <dbReference type="SAM" id="Phobius"/>
    </source>
</evidence>
<comment type="caution">
    <text evidence="2">The sequence shown here is derived from an EMBL/GenBank/DDBJ whole genome shotgun (WGS) entry which is preliminary data.</text>
</comment>
<accession>A0AA38FG34</accession>
<organism evidence="2 3">
    <name type="scientific">Taxus chinensis</name>
    <name type="common">Chinese yew</name>
    <name type="synonym">Taxus wallichiana var. chinensis</name>
    <dbReference type="NCBI Taxonomy" id="29808"/>
    <lineage>
        <taxon>Eukaryota</taxon>
        <taxon>Viridiplantae</taxon>
        <taxon>Streptophyta</taxon>
        <taxon>Embryophyta</taxon>
        <taxon>Tracheophyta</taxon>
        <taxon>Spermatophyta</taxon>
        <taxon>Pinopsida</taxon>
        <taxon>Pinidae</taxon>
        <taxon>Conifers II</taxon>
        <taxon>Cupressales</taxon>
        <taxon>Taxaceae</taxon>
        <taxon>Taxus</taxon>
    </lineage>
</organism>
<keyword evidence="3" id="KW-1185">Reference proteome</keyword>
<dbReference type="AlphaFoldDB" id="A0AA38FG34"/>
<reference evidence="2 3" key="1">
    <citation type="journal article" date="2021" name="Nat. Plants">
        <title>The Taxus genome provides insights into paclitaxel biosynthesis.</title>
        <authorList>
            <person name="Xiong X."/>
            <person name="Gou J."/>
            <person name="Liao Q."/>
            <person name="Li Y."/>
            <person name="Zhou Q."/>
            <person name="Bi G."/>
            <person name="Li C."/>
            <person name="Du R."/>
            <person name="Wang X."/>
            <person name="Sun T."/>
            <person name="Guo L."/>
            <person name="Liang H."/>
            <person name="Lu P."/>
            <person name="Wu Y."/>
            <person name="Zhang Z."/>
            <person name="Ro D.K."/>
            <person name="Shang Y."/>
            <person name="Huang S."/>
            <person name="Yan J."/>
        </authorList>
    </citation>
    <scope>NUCLEOTIDE SEQUENCE [LARGE SCALE GENOMIC DNA]</scope>
    <source>
        <strain evidence="2">Ta-2019</strain>
    </source>
</reference>